<accession>A0A6M9ZA63</accession>
<proteinExistence type="predicted"/>
<dbReference type="EMBL" id="MT138059">
    <property type="protein sequence ID" value="QKN88877.1"/>
    <property type="molecule type" value="Genomic_DNA"/>
</dbReference>
<protein>
    <submittedName>
        <fullName evidence="2">Capsid protein</fullName>
    </submittedName>
</protein>
<name>A0A6M9ZA63_9VIRU</name>
<feature type="region of interest" description="Disordered" evidence="1">
    <location>
        <begin position="1"/>
        <end position="21"/>
    </location>
</feature>
<organism evidence="2">
    <name type="scientific">Cressdnaviricota sp</name>
    <dbReference type="NCBI Taxonomy" id="2748378"/>
    <lineage>
        <taxon>Viruses</taxon>
        <taxon>Monodnaviria</taxon>
        <taxon>Shotokuvirae</taxon>
        <taxon>Cressdnaviricota</taxon>
    </lineage>
</organism>
<sequence>MGFGGRSRRRGSVRRKRKFNTRGPKRYVGTAVLLKKRKKPTAWRRKVTFAMSADPSLMDACKTDRASGVTVQNLTTTTLYSQIINKVAVLDPSNFGPDGGPKQNMRLRGLINVRGWKFRLSMLNQTNVGPLWFNYAIVSPKAGYNVTDLGFFREYESSRDVNFTTGLSLSACSLYDLCSDKFSILLHKKWFLPTCPTDRIWAEGDYRSQNYRVWEKYIPFKRPVSFDDDGPGNIPDKPIYVVYWCSFPIGDPNSTQINNACVLVNDVVTYYREPKS</sequence>
<reference evidence="2" key="1">
    <citation type="submission" date="2020-01" db="EMBL/GenBank/DDBJ databases">
        <title>Viral genomes from wild and zoo birds in China.</title>
        <authorList>
            <person name="Yao Y."/>
            <person name="Shan T."/>
            <person name="Yang S."/>
            <person name="Zhang W."/>
        </authorList>
    </citation>
    <scope>NUCLEOTIDE SEQUENCE</scope>
    <source>
        <strain evidence="2">Zftfla02cir9</strain>
    </source>
</reference>
<evidence type="ECO:0000313" key="2">
    <source>
        <dbReference type="EMBL" id="QKN88877.1"/>
    </source>
</evidence>
<evidence type="ECO:0000256" key="1">
    <source>
        <dbReference type="SAM" id="MobiDB-lite"/>
    </source>
</evidence>